<dbReference type="Proteomes" id="UP000184330">
    <property type="component" value="Unassembled WGS sequence"/>
</dbReference>
<evidence type="ECO:0000313" key="10">
    <source>
        <dbReference type="Proteomes" id="UP000184330"/>
    </source>
</evidence>
<evidence type="ECO:0000256" key="6">
    <source>
        <dbReference type="ARBA" id="ARBA00047872"/>
    </source>
</evidence>
<dbReference type="Gene3D" id="3.30.70.260">
    <property type="match status" value="2"/>
</dbReference>
<dbReference type="EC" id="2.7.2.4" evidence="7"/>
<keyword evidence="2 7" id="KW-0808">Transferase</keyword>
<keyword evidence="5" id="KW-0067">ATP-binding</keyword>
<protein>
    <recommendedName>
        <fullName evidence="7">Aspartokinase</fullName>
        <ecNumber evidence="7">2.7.2.4</ecNumber>
    </recommendedName>
</protein>
<dbReference type="SUPFAM" id="SSF55021">
    <property type="entry name" value="ACT-like"/>
    <property type="match status" value="2"/>
</dbReference>
<dbReference type="Pfam" id="PF22468">
    <property type="entry name" value="ACT_9"/>
    <property type="match status" value="1"/>
</dbReference>
<dbReference type="InterPro" id="IPR001048">
    <property type="entry name" value="Asp/Glu/Uridylate_kinase"/>
</dbReference>
<keyword evidence="3" id="KW-0547">Nucleotide-binding</keyword>
<name>A0A1L7XHP5_9HELO</name>
<comment type="similarity">
    <text evidence="1 7">Belongs to the aspartokinase family.</text>
</comment>
<dbReference type="InterPro" id="IPR001341">
    <property type="entry name" value="Asp_kinase"/>
</dbReference>
<dbReference type="GO" id="GO:0009090">
    <property type="term" value="P:homoserine biosynthetic process"/>
    <property type="evidence" value="ECO:0007669"/>
    <property type="project" value="TreeGrafter"/>
</dbReference>
<keyword evidence="4 7" id="KW-0418">Kinase</keyword>
<dbReference type="GO" id="GO:0005829">
    <property type="term" value="C:cytosol"/>
    <property type="evidence" value="ECO:0007669"/>
    <property type="project" value="TreeGrafter"/>
</dbReference>
<dbReference type="PROSITE" id="PS00324">
    <property type="entry name" value="ASPARTOKINASE"/>
    <property type="match status" value="1"/>
</dbReference>
<dbReference type="AlphaFoldDB" id="A0A1L7XHP5"/>
<dbReference type="GO" id="GO:0004072">
    <property type="term" value="F:aspartate kinase activity"/>
    <property type="evidence" value="ECO:0007669"/>
    <property type="project" value="UniProtKB-EC"/>
</dbReference>
<proteinExistence type="inferred from homology"/>
<dbReference type="NCBIfam" id="TIGR00657">
    <property type="entry name" value="asp_kinases"/>
    <property type="match status" value="1"/>
</dbReference>
<organism evidence="9 10">
    <name type="scientific">Phialocephala subalpina</name>
    <dbReference type="NCBI Taxonomy" id="576137"/>
    <lineage>
        <taxon>Eukaryota</taxon>
        <taxon>Fungi</taxon>
        <taxon>Dikarya</taxon>
        <taxon>Ascomycota</taxon>
        <taxon>Pezizomycotina</taxon>
        <taxon>Leotiomycetes</taxon>
        <taxon>Helotiales</taxon>
        <taxon>Mollisiaceae</taxon>
        <taxon>Phialocephala</taxon>
        <taxon>Phialocephala fortinii species complex</taxon>
    </lineage>
</organism>
<dbReference type="InterPro" id="IPR054352">
    <property type="entry name" value="ACT_Aspartokinase"/>
</dbReference>
<evidence type="ECO:0000313" key="9">
    <source>
        <dbReference type="EMBL" id="CZR64552.1"/>
    </source>
</evidence>
<evidence type="ECO:0000256" key="4">
    <source>
        <dbReference type="ARBA" id="ARBA00022777"/>
    </source>
</evidence>
<dbReference type="InterPro" id="IPR045865">
    <property type="entry name" value="ACT-like_dom_sf"/>
</dbReference>
<accession>A0A1L7XHP5</accession>
<evidence type="ECO:0000259" key="8">
    <source>
        <dbReference type="PROSITE" id="PS51671"/>
    </source>
</evidence>
<dbReference type="InterPro" id="IPR018042">
    <property type="entry name" value="Aspartate_kinase_CS"/>
</dbReference>
<dbReference type="EMBL" id="FJOG01000027">
    <property type="protein sequence ID" value="CZR64552.1"/>
    <property type="molecule type" value="Genomic_DNA"/>
</dbReference>
<dbReference type="PROSITE" id="PS51671">
    <property type="entry name" value="ACT"/>
    <property type="match status" value="1"/>
</dbReference>
<dbReference type="FunFam" id="3.40.1160.10:FF:000023">
    <property type="entry name" value="Probable aspartokinase"/>
    <property type="match status" value="1"/>
</dbReference>
<dbReference type="PIRSF" id="PIRSF000726">
    <property type="entry name" value="Asp_kin"/>
    <property type="match status" value="1"/>
</dbReference>
<dbReference type="InterPro" id="IPR002912">
    <property type="entry name" value="ACT_dom"/>
</dbReference>
<reference evidence="9 10" key="1">
    <citation type="submission" date="2016-03" db="EMBL/GenBank/DDBJ databases">
        <authorList>
            <person name="Ploux O."/>
        </authorList>
    </citation>
    <scope>NUCLEOTIDE SEQUENCE [LARGE SCALE GENOMIC DNA]</scope>
    <source>
        <strain evidence="9 10">UAMH 11012</strain>
    </source>
</reference>
<dbReference type="PANTHER" id="PTHR21499">
    <property type="entry name" value="ASPARTATE KINASE"/>
    <property type="match status" value="1"/>
</dbReference>
<comment type="catalytic activity">
    <reaction evidence="6 7">
        <text>L-aspartate + ATP = 4-phospho-L-aspartate + ADP</text>
        <dbReference type="Rhea" id="RHEA:23776"/>
        <dbReference type="ChEBI" id="CHEBI:29991"/>
        <dbReference type="ChEBI" id="CHEBI:30616"/>
        <dbReference type="ChEBI" id="CHEBI:57535"/>
        <dbReference type="ChEBI" id="CHEBI:456216"/>
        <dbReference type="EC" id="2.7.2.4"/>
    </reaction>
</comment>
<dbReference type="STRING" id="576137.A0A1L7XHP5"/>
<evidence type="ECO:0000256" key="7">
    <source>
        <dbReference type="RuleBase" id="RU003448"/>
    </source>
</evidence>
<evidence type="ECO:0000256" key="2">
    <source>
        <dbReference type="ARBA" id="ARBA00022679"/>
    </source>
</evidence>
<keyword evidence="10" id="KW-1185">Reference proteome</keyword>
<dbReference type="PANTHER" id="PTHR21499:SF59">
    <property type="entry name" value="ASPARTOKINASE"/>
    <property type="match status" value="1"/>
</dbReference>
<evidence type="ECO:0000256" key="1">
    <source>
        <dbReference type="ARBA" id="ARBA00010122"/>
    </source>
</evidence>
<gene>
    <name evidence="9" type="ORF">PAC_14450</name>
</gene>
<dbReference type="GO" id="GO:0009089">
    <property type="term" value="P:lysine biosynthetic process via diaminopimelate"/>
    <property type="evidence" value="ECO:0007669"/>
    <property type="project" value="InterPro"/>
</dbReference>
<dbReference type="InterPro" id="IPR036393">
    <property type="entry name" value="AceGlu_kinase-like_sf"/>
</dbReference>
<evidence type="ECO:0000256" key="3">
    <source>
        <dbReference type="ARBA" id="ARBA00022741"/>
    </source>
</evidence>
<evidence type="ECO:0000256" key="5">
    <source>
        <dbReference type="ARBA" id="ARBA00022840"/>
    </source>
</evidence>
<dbReference type="GO" id="GO:0005524">
    <property type="term" value="F:ATP binding"/>
    <property type="evidence" value="ECO:0007669"/>
    <property type="project" value="UniProtKB-KW"/>
</dbReference>
<dbReference type="Pfam" id="PF00696">
    <property type="entry name" value="AA_kinase"/>
    <property type="match status" value="1"/>
</dbReference>
<dbReference type="Gene3D" id="3.40.1160.10">
    <property type="entry name" value="Acetylglutamate kinase-like"/>
    <property type="match status" value="1"/>
</dbReference>
<feature type="domain" description="ACT" evidence="8">
    <location>
        <begin position="462"/>
        <end position="501"/>
    </location>
</feature>
<dbReference type="SUPFAM" id="SSF53633">
    <property type="entry name" value="Carbamate kinase-like"/>
    <property type="match status" value="1"/>
</dbReference>
<sequence>MPLLLPQDDRPWIVQKYGGTSLGKLLPQITETIIPSYLETNKVVVVCSAISGTEKAKGTTSLLLKAIECVIAPSRQAELNSIINTIQDEHFKAIKALRLRSDGGHEKLFNQAEKDVQNECTELKSFLSAAQTIGELSPRSKDRVVSTGEKLSCLIVVAALRSKGIPAHLISLSNIVPPTTKQTRHSLNVAFFSSITSQIRILLASLPQDAVPVITGFFGPILPSLLQTIGRGYTDLTAALASVSLGAEELQIWKEVDGIFTADPRKVPSARLLETVTLEEASELTFFGSEVIHPAVAEVVRRGGVRVRVLNVKFPNGKGTVIWPSVEGVVVEASAEDGNVSSGMTTRSNSPANGFMAANGYYGANQSRRAPTALTSKDAIVLVNIQSSRQTKSHGFLAHVFNTLDQLNAVADLITSSEQSVSLALSNVDSGDGVEAGIKRLVQALEKCGKVEVQRGMAIVSVIGHKMRNMVGIAGQIFSTLASGGVNIYLIGQGASEINIS</sequence>
<dbReference type="OrthoDB" id="4323675at2759"/>
<dbReference type="InterPro" id="IPR005260">
    <property type="entry name" value="Asp_kin_monofn"/>
</dbReference>